<dbReference type="InterPro" id="IPR018247">
    <property type="entry name" value="EF_Hand_1_Ca_BS"/>
</dbReference>
<evidence type="ECO:0000313" key="7">
    <source>
        <dbReference type="EMBL" id="CAD7399774.1"/>
    </source>
</evidence>
<dbReference type="Gene3D" id="1.10.8.270">
    <property type="entry name" value="putative rabgap domain of human tbc1 domain family member 14 like domains"/>
    <property type="match status" value="1"/>
</dbReference>
<dbReference type="SMART" id="SM00164">
    <property type="entry name" value="TBC"/>
    <property type="match status" value="1"/>
</dbReference>
<keyword evidence="3" id="KW-0106">Calcium</keyword>
<dbReference type="InterPro" id="IPR035969">
    <property type="entry name" value="Rab-GAP_TBC_sf"/>
</dbReference>
<dbReference type="PROSITE" id="PS50222">
    <property type="entry name" value="EF_HAND_2"/>
    <property type="match status" value="1"/>
</dbReference>
<evidence type="ECO:0000256" key="3">
    <source>
        <dbReference type="ARBA" id="ARBA00022837"/>
    </source>
</evidence>
<feature type="region of interest" description="Disordered" evidence="4">
    <location>
        <begin position="1149"/>
        <end position="1178"/>
    </location>
</feature>
<accession>A0A7R9GWX7</accession>
<dbReference type="AlphaFoldDB" id="A0A7R9GWX7"/>
<dbReference type="InterPro" id="IPR036014">
    <property type="entry name" value="TCB1D9/TCB1D9B_PH-GRAM1"/>
</dbReference>
<dbReference type="Pfam" id="PF02893">
    <property type="entry name" value="GRAM"/>
    <property type="match status" value="2"/>
</dbReference>
<dbReference type="InterPro" id="IPR002048">
    <property type="entry name" value="EF_hand_dom"/>
</dbReference>
<evidence type="ECO:0000256" key="2">
    <source>
        <dbReference type="ARBA" id="ARBA00022737"/>
    </source>
</evidence>
<feature type="compositionally biased region" description="Polar residues" evidence="4">
    <location>
        <begin position="1159"/>
        <end position="1170"/>
    </location>
</feature>
<dbReference type="PROSITE" id="PS00018">
    <property type="entry name" value="EF_HAND_1"/>
    <property type="match status" value="1"/>
</dbReference>
<feature type="domain" description="Rab-GAP TBC" evidence="5">
    <location>
        <begin position="583"/>
        <end position="770"/>
    </location>
</feature>
<dbReference type="PROSITE" id="PS50086">
    <property type="entry name" value="TBC_RABGAP"/>
    <property type="match status" value="1"/>
</dbReference>
<dbReference type="EMBL" id="OC317926">
    <property type="protein sequence ID" value="CAD7399774.1"/>
    <property type="molecule type" value="Genomic_DNA"/>
</dbReference>
<dbReference type="GO" id="GO:0005096">
    <property type="term" value="F:GTPase activator activity"/>
    <property type="evidence" value="ECO:0007669"/>
    <property type="project" value="UniProtKB-KW"/>
</dbReference>
<dbReference type="FunFam" id="2.30.29.30:FF:000013">
    <property type="entry name" value="Putative TBC1 domain family member 8B"/>
    <property type="match status" value="1"/>
</dbReference>
<dbReference type="Gene3D" id="2.30.29.30">
    <property type="entry name" value="Pleckstrin-homology domain (PH domain)/Phosphotyrosine-binding domain (PTB)"/>
    <property type="match status" value="2"/>
</dbReference>
<dbReference type="FunFam" id="1.10.472.80:FF:000049">
    <property type="entry name" value="Uncharacterized protein, isoform B"/>
    <property type="match status" value="1"/>
</dbReference>
<reference evidence="7" key="1">
    <citation type="submission" date="2020-11" db="EMBL/GenBank/DDBJ databases">
        <authorList>
            <person name="Tran Van P."/>
        </authorList>
    </citation>
    <scope>NUCLEOTIDE SEQUENCE</scope>
</reference>
<feature type="domain" description="EF-hand" evidence="6">
    <location>
        <begin position="943"/>
        <end position="978"/>
    </location>
</feature>
<proteinExistence type="predicted"/>
<dbReference type="SMART" id="SM00568">
    <property type="entry name" value="GRAM"/>
    <property type="match status" value="2"/>
</dbReference>
<dbReference type="FunFam" id="1.10.8.270:FF:000002">
    <property type="entry name" value="TBC1 domain family member 9B"/>
    <property type="match status" value="1"/>
</dbReference>
<dbReference type="Gene3D" id="1.10.238.10">
    <property type="entry name" value="EF-hand"/>
    <property type="match status" value="1"/>
</dbReference>
<dbReference type="SUPFAM" id="SSF47473">
    <property type="entry name" value="EF-hand"/>
    <property type="match status" value="1"/>
</dbReference>
<dbReference type="Gene3D" id="1.10.472.80">
    <property type="entry name" value="Ypt/Rab-GAP domain of gyp1p, domain 3"/>
    <property type="match status" value="1"/>
</dbReference>
<organism evidence="7">
    <name type="scientific">Timema cristinae</name>
    <name type="common">Walking stick</name>
    <dbReference type="NCBI Taxonomy" id="61476"/>
    <lineage>
        <taxon>Eukaryota</taxon>
        <taxon>Metazoa</taxon>
        <taxon>Ecdysozoa</taxon>
        <taxon>Arthropoda</taxon>
        <taxon>Hexapoda</taxon>
        <taxon>Insecta</taxon>
        <taxon>Pterygota</taxon>
        <taxon>Neoptera</taxon>
        <taxon>Polyneoptera</taxon>
        <taxon>Phasmatodea</taxon>
        <taxon>Timematodea</taxon>
        <taxon>Timematoidea</taxon>
        <taxon>Timematidae</taxon>
        <taxon>Timema</taxon>
    </lineage>
</organism>
<dbReference type="GO" id="GO:0005509">
    <property type="term" value="F:calcium ion binding"/>
    <property type="evidence" value="ECO:0007669"/>
    <property type="project" value="InterPro"/>
</dbReference>
<dbReference type="CDD" id="cd13351">
    <property type="entry name" value="PH-GRAM1_TCB1D9_TCB1D9B"/>
    <property type="match status" value="1"/>
</dbReference>
<keyword evidence="1" id="KW-0343">GTPase activation</keyword>
<sequence>MWVKPQEVLLANALWVTEMANLYFVLQRRKGYGKSKGLSSILVGTLDSVFDTKPPPYRILHQTPTSEVYYLISCSLTYSEIEKDWEWIERNLCETLNSFDSEEEVTEFVCCKIQSVIANIVPNNQGAEDEDTKSFRTVTFKFHRLFNMPQDEKLVNYYSCSYWKGRMPRQGWLYLSVNHLCFYAYILGRETKLVVRWSDVTELDKTSSLVFPDSIRIATREKQHHFSMFLHKSETFTLMTQLTNLAMKQLIDDKGGFNEDKDLLNKLSKNVPKKPSFLKRDLDARAHSEAYCLLFRLPASEKLDGSTDATLWTPYNKRHVWGRMFLSQNYLCFESRVKGLVSIVIPLLQVKGLVSVVIPLLQVKGLVSVVIPLLQVKGLVSVVIPLLQVKGLVSVVIPLLQVKGLVSIVIPLLQVKGLVSELIPLLQVKGLVSELIPLLQVKGLVSVVIPLREVCLVEKAENQASNPAVDKSVLLTTFRKTSFLFAQIQDREFVVDKISELLSRTRAPSLVSADSVSSRSNSSDKTTWSPQPPLMTLFKLSCSPECSASQEAREKLWELHFVEYGRGVTMYRTTEVARLVLQGVPDRLRREVWPAFSGAVNEMAANPGLYRALVDQALGKACTANDEIERDLHRSLPEHPAFQCDIGISALRRVLSAYAYRNPQIGYCQAMNIVASVLLIYSSEEEAFWQLATLCESLLPDYYNTRVVGALVDQGVLDDLTSEHLPHLHARLDELGMIRMISLSWFLTIFLSVMPYESAVNIIDCFFYDGARVIFQVALTVLESNQEKLLACREEGEGMQLLSDYLEGVYNEENPHNSRRKDGEQLNKSISVQKLLYEAYSKYGMLSAGAIERLRLKYRLRVVQQLEDGVGRNVVRSIVGDGYFSIEQLQDLLVLVREELLSQRRVNSERYDPTQPPYEAYKVDYELFQLLFVGLSPWGKGTQAENLSARLFRLMDRNCDGLLNFRELAAALGMTCTADMTQRLKLLYTLHLPPLLSSAEIESPTRSENGTEVATDAADFFNSMEQSVSSLESVAPPVEENCLMRDPDERLYAYSREQSWEVRSMGSLRSMVESRDSRLDLKSVPKMDQPHFIMLWKTIYDLFQAQPEDQETFHAIATIGTLLLQLGDVGKRFYLEREESADSLLAAAASHSAGLRPDTPSSTDQQSPDRNGNPGVGLDPHWSITVEQFLATVLTGQPIAEFFSHTTSLSEGIARLRGRRFNRLNSLSDTAFTKMGNSNKGT</sequence>
<evidence type="ECO:0000259" key="6">
    <source>
        <dbReference type="PROSITE" id="PS50222"/>
    </source>
</evidence>
<dbReference type="InterPro" id="IPR011992">
    <property type="entry name" value="EF-hand-dom_pair"/>
</dbReference>
<evidence type="ECO:0008006" key="8">
    <source>
        <dbReference type="Google" id="ProtNLM"/>
    </source>
</evidence>
<dbReference type="PANTHER" id="PTHR47666:SF1">
    <property type="entry name" value="PROTEIN VASCULAR ASSOCIATED DEATH 1, CHLOROPLASTIC"/>
    <property type="match status" value="1"/>
</dbReference>
<evidence type="ECO:0000256" key="1">
    <source>
        <dbReference type="ARBA" id="ARBA00022468"/>
    </source>
</evidence>
<dbReference type="InterPro" id="IPR000195">
    <property type="entry name" value="Rab-GAP-TBC_dom"/>
</dbReference>
<evidence type="ECO:0000256" key="4">
    <source>
        <dbReference type="SAM" id="MobiDB-lite"/>
    </source>
</evidence>
<dbReference type="InterPro" id="IPR004182">
    <property type="entry name" value="GRAM"/>
</dbReference>
<keyword evidence="2" id="KW-0677">Repeat</keyword>
<dbReference type="Pfam" id="PF00566">
    <property type="entry name" value="RabGAP-TBC"/>
    <property type="match status" value="1"/>
</dbReference>
<protein>
    <recommendedName>
        <fullName evidence="8">TBC1 domain family member 9</fullName>
    </recommendedName>
</protein>
<dbReference type="PANTHER" id="PTHR47666">
    <property type="entry name" value="PROTEIN VASCULAR ASSOCIATED DEATH 1, CHLOROPLASTIC"/>
    <property type="match status" value="1"/>
</dbReference>
<evidence type="ECO:0000259" key="5">
    <source>
        <dbReference type="PROSITE" id="PS50086"/>
    </source>
</evidence>
<dbReference type="SUPFAM" id="SSF47923">
    <property type="entry name" value="Ypt/Rab-GAP domain of gyp1p"/>
    <property type="match status" value="2"/>
</dbReference>
<name>A0A7R9GWX7_TIMCR</name>
<dbReference type="GO" id="GO:0003008">
    <property type="term" value="P:system process"/>
    <property type="evidence" value="ECO:0007669"/>
    <property type="project" value="UniProtKB-ARBA"/>
</dbReference>
<dbReference type="InterPro" id="IPR011993">
    <property type="entry name" value="PH-like_dom_sf"/>
</dbReference>
<gene>
    <name evidence="7" type="ORF">TCEB3V08_LOCUS5184</name>
</gene>